<proteinExistence type="predicted"/>
<dbReference type="EMBL" id="BAAAQY010000011">
    <property type="protein sequence ID" value="GAA2245379.1"/>
    <property type="molecule type" value="Genomic_DNA"/>
</dbReference>
<keyword evidence="2" id="KW-0201">Cytochrome c-type biogenesis</keyword>
<dbReference type="Proteomes" id="UP001500929">
    <property type="component" value="Unassembled WGS sequence"/>
</dbReference>
<dbReference type="PROSITE" id="PS51257">
    <property type="entry name" value="PROKAR_LIPOPROTEIN"/>
    <property type="match status" value="1"/>
</dbReference>
<keyword evidence="4" id="KW-1015">Disulfide bond</keyword>
<dbReference type="Gene3D" id="3.40.30.10">
    <property type="entry name" value="Glutaredoxin"/>
    <property type="match status" value="1"/>
</dbReference>
<dbReference type="RefSeq" id="WP_310795705.1">
    <property type="nucleotide sequence ID" value="NZ_BAAAQY010000011.1"/>
</dbReference>
<dbReference type="InterPro" id="IPR013766">
    <property type="entry name" value="Thioredoxin_domain"/>
</dbReference>
<dbReference type="InterPro" id="IPR036249">
    <property type="entry name" value="Thioredoxin-like_sf"/>
</dbReference>
<dbReference type="SUPFAM" id="SSF52833">
    <property type="entry name" value="Thioredoxin-like"/>
    <property type="match status" value="1"/>
</dbReference>
<keyword evidence="9" id="KW-1185">Reference proteome</keyword>
<keyword evidence="3" id="KW-0812">Transmembrane</keyword>
<evidence type="ECO:0000256" key="1">
    <source>
        <dbReference type="ARBA" id="ARBA00004196"/>
    </source>
</evidence>
<organism evidence="8 9">
    <name type="scientific">Herbiconiux moechotypicola</name>
    <dbReference type="NCBI Taxonomy" id="637393"/>
    <lineage>
        <taxon>Bacteria</taxon>
        <taxon>Bacillati</taxon>
        <taxon>Actinomycetota</taxon>
        <taxon>Actinomycetes</taxon>
        <taxon>Micrococcales</taxon>
        <taxon>Microbacteriaceae</taxon>
        <taxon>Herbiconiux</taxon>
    </lineage>
</organism>
<dbReference type="Pfam" id="PF00578">
    <property type="entry name" value="AhpC-TSA"/>
    <property type="match status" value="1"/>
</dbReference>
<dbReference type="InterPro" id="IPR017937">
    <property type="entry name" value="Thioredoxin_CS"/>
</dbReference>
<feature type="domain" description="Thioredoxin" evidence="7">
    <location>
        <begin position="59"/>
        <end position="203"/>
    </location>
</feature>
<feature type="signal peptide" evidence="6">
    <location>
        <begin position="1"/>
        <end position="28"/>
    </location>
</feature>
<keyword evidence="6" id="KW-0732">Signal</keyword>
<dbReference type="PROSITE" id="PS51352">
    <property type="entry name" value="THIOREDOXIN_2"/>
    <property type="match status" value="1"/>
</dbReference>
<evidence type="ECO:0000259" key="7">
    <source>
        <dbReference type="PROSITE" id="PS51352"/>
    </source>
</evidence>
<comment type="caution">
    <text evidence="8">The sequence shown here is derived from an EMBL/GenBank/DDBJ whole genome shotgun (WGS) entry which is preliminary data.</text>
</comment>
<gene>
    <name evidence="8" type="ORF">GCM10009851_33330</name>
</gene>
<dbReference type="PROSITE" id="PS00194">
    <property type="entry name" value="THIOREDOXIN_1"/>
    <property type="match status" value="1"/>
</dbReference>
<keyword evidence="5" id="KW-0676">Redox-active center</keyword>
<dbReference type="InterPro" id="IPR050553">
    <property type="entry name" value="Thioredoxin_ResA/DsbE_sf"/>
</dbReference>
<dbReference type="CDD" id="cd02966">
    <property type="entry name" value="TlpA_like_family"/>
    <property type="match status" value="1"/>
</dbReference>
<evidence type="ECO:0000256" key="5">
    <source>
        <dbReference type="ARBA" id="ARBA00023284"/>
    </source>
</evidence>
<evidence type="ECO:0000256" key="3">
    <source>
        <dbReference type="ARBA" id="ARBA00022968"/>
    </source>
</evidence>
<dbReference type="PANTHER" id="PTHR42852:SF6">
    <property type="entry name" value="THIOL:DISULFIDE INTERCHANGE PROTEIN DSBE"/>
    <property type="match status" value="1"/>
</dbReference>
<evidence type="ECO:0000256" key="4">
    <source>
        <dbReference type="ARBA" id="ARBA00023157"/>
    </source>
</evidence>
<evidence type="ECO:0000256" key="2">
    <source>
        <dbReference type="ARBA" id="ARBA00022748"/>
    </source>
</evidence>
<accession>A0ABN3E0I3</accession>
<protein>
    <submittedName>
        <fullName evidence="8">TlpA disulfide reductase family protein</fullName>
    </submittedName>
</protein>
<dbReference type="PANTHER" id="PTHR42852">
    <property type="entry name" value="THIOL:DISULFIDE INTERCHANGE PROTEIN DSBE"/>
    <property type="match status" value="1"/>
</dbReference>
<evidence type="ECO:0000256" key="6">
    <source>
        <dbReference type="SAM" id="SignalP"/>
    </source>
</evidence>
<sequence length="205" mass="21396">MTGARRGAGHRMRVATAALVAAATLVVAGCSNDDLAEQYREGSNKGYIAGDGTVTEIAVENRGDPIDFEGTDENGEPVSSADYRGEVLVVNFWYAGCAPCRYEAPLLQGLNAEYTEEGGAAFLGVNVRDQAPTAVSFAETYGVTYPSVVDTDGALQLAFSGEVSPKAVPTTLVIDPEGRVAARIVGLVSEESILDTLIKSNLGTS</sequence>
<reference evidence="8 9" key="1">
    <citation type="journal article" date="2019" name="Int. J. Syst. Evol. Microbiol.">
        <title>The Global Catalogue of Microorganisms (GCM) 10K type strain sequencing project: providing services to taxonomists for standard genome sequencing and annotation.</title>
        <authorList>
            <consortium name="The Broad Institute Genomics Platform"/>
            <consortium name="The Broad Institute Genome Sequencing Center for Infectious Disease"/>
            <person name="Wu L."/>
            <person name="Ma J."/>
        </authorList>
    </citation>
    <scope>NUCLEOTIDE SEQUENCE [LARGE SCALE GENOMIC DNA]</scope>
    <source>
        <strain evidence="8 9">JCM 16117</strain>
    </source>
</reference>
<keyword evidence="3" id="KW-0735">Signal-anchor</keyword>
<dbReference type="InterPro" id="IPR000866">
    <property type="entry name" value="AhpC/TSA"/>
</dbReference>
<comment type="subcellular location">
    <subcellularLocation>
        <location evidence="1">Cell envelope</location>
    </subcellularLocation>
</comment>
<name>A0ABN3E0I3_9MICO</name>
<evidence type="ECO:0000313" key="9">
    <source>
        <dbReference type="Proteomes" id="UP001500929"/>
    </source>
</evidence>
<feature type="chain" id="PRO_5045783266" evidence="6">
    <location>
        <begin position="29"/>
        <end position="205"/>
    </location>
</feature>
<evidence type="ECO:0000313" key="8">
    <source>
        <dbReference type="EMBL" id="GAA2245379.1"/>
    </source>
</evidence>